<proteinExistence type="predicted"/>
<dbReference type="HOGENOM" id="CLU_1277532_0_0_1"/>
<comment type="caution">
    <text evidence="2">The sequence shown here is derived from an EMBL/GenBank/DDBJ whole genome shotgun (WGS) entry which is preliminary data.</text>
</comment>
<name>A0A066WWJ3_COLSU</name>
<protein>
    <submittedName>
        <fullName evidence="2">Uncharacterized protein</fullName>
    </submittedName>
</protein>
<dbReference type="OMA" id="IRPFANN"/>
<feature type="signal peptide" evidence="1">
    <location>
        <begin position="1"/>
        <end position="22"/>
    </location>
</feature>
<sequence>MILQCLLVIFAAFSPLHSLVFAETIRPFMGNPAYSVDVERSGYEWTFEVFSDGYNKRDSDGSRSPLDYLVVDTVHKSLTVYTAMNGYDQATPRLKMRQVLKQCWTMTGLQPGDIREVKGAGITNTDMKAAMKECRRGLGLGRVNEFAVSATDRDAAKRNCWNRLGQTIFSASIRGAISDFGINKKLVSIQVTTSWRGDTVHYYFS</sequence>
<keyword evidence="1" id="KW-0732">Signal</keyword>
<dbReference type="eggNOG" id="ENOG502TC3K">
    <property type="taxonomic scope" value="Eukaryota"/>
</dbReference>
<dbReference type="AlphaFoldDB" id="A0A066WWJ3"/>
<dbReference type="Proteomes" id="UP000027238">
    <property type="component" value="Unassembled WGS sequence"/>
</dbReference>
<dbReference type="OrthoDB" id="4792004at2759"/>
<organism evidence="2 3">
    <name type="scientific">Colletotrichum sublineola</name>
    <name type="common">Sorghum anthracnose fungus</name>
    <dbReference type="NCBI Taxonomy" id="1173701"/>
    <lineage>
        <taxon>Eukaryota</taxon>
        <taxon>Fungi</taxon>
        <taxon>Dikarya</taxon>
        <taxon>Ascomycota</taxon>
        <taxon>Pezizomycotina</taxon>
        <taxon>Sordariomycetes</taxon>
        <taxon>Hypocreomycetidae</taxon>
        <taxon>Glomerellales</taxon>
        <taxon>Glomerellaceae</taxon>
        <taxon>Colletotrichum</taxon>
        <taxon>Colletotrichum graminicola species complex</taxon>
    </lineage>
</organism>
<feature type="chain" id="PRO_5001634221" evidence="1">
    <location>
        <begin position="23"/>
        <end position="205"/>
    </location>
</feature>
<gene>
    <name evidence="2" type="ORF">CSUB01_12405</name>
</gene>
<evidence type="ECO:0000256" key="1">
    <source>
        <dbReference type="SAM" id="SignalP"/>
    </source>
</evidence>
<evidence type="ECO:0000313" key="3">
    <source>
        <dbReference type="Proteomes" id="UP000027238"/>
    </source>
</evidence>
<evidence type="ECO:0000313" key="2">
    <source>
        <dbReference type="EMBL" id="KDN59779.1"/>
    </source>
</evidence>
<accession>A0A066WWJ3</accession>
<reference evidence="3" key="1">
    <citation type="journal article" date="2014" name="Genome Announc.">
        <title>Draft genome sequence of Colletotrichum sublineola, a destructive pathogen of cultivated sorghum.</title>
        <authorList>
            <person name="Baroncelli R."/>
            <person name="Sanz-Martin J.M."/>
            <person name="Rech G.E."/>
            <person name="Sukno S.A."/>
            <person name="Thon M.R."/>
        </authorList>
    </citation>
    <scope>NUCLEOTIDE SEQUENCE [LARGE SCALE GENOMIC DNA]</scope>
    <source>
        <strain evidence="3">TX430BB</strain>
    </source>
</reference>
<keyword evidence="3" id="KW-1185">Reference proteome</keyword>
<dbReference type="EMBL" id="JMSE01001600">
    <property type="protein sequence ID" value="KDN59779.1"/>
    <property type="molecule type" value="Genomic_DNA"/>
</dbReference>